<keyword evidence="1" id="KW-0695">RNA-directed DNA polymerase</keyword>
<reference evidence="1 2" key="1">
    <citation type="submission" date="2019-08" db="EMBL/GenBank/DDBJ databases">
        <title>Whole genome of Aphis craccivora.</title>
        <authorList>
            <person name="Voronova N.V."/>
            <person name="Shulinski R.S."/>
            <person name="Bandarenka Y.V."/>
            <person name="Zhorov D.G."/>
            <person name="Warner D."/>
        </authorList>
    </citation>
    <scope>NUCLEOTIDE SEQUENCE [LARGE SCALE GENOMIC DNA]</scope>
    <source>
        <strain evidence="1">180601</strain>
        <tissue evidence="1">Whole Body</tissue>
    </source>
</reference>
<protein>
    <submittedName>
        <fullName evidence="1">Putative RNA-directed DNA polymerase</fullName>
    </submittedName>
</protein>
<dbReference type="AlphaFoldDB" id="A0A6G0ZCW9"/>
<evidence type="ECO:0000313" key="2">
    <source>
        <dbReference type="Proteomes" id="UP000478052"/>
    </source>
</evidence>
<dbReference type="Proteomes" id="UP000478052">
    <property type="component" value="Unassembled WGS sequence"/>
</dbReference>
<dbReference type="OrthoDB" id="6603726at2759"/>
<keyword evidence="1" id="KW-0548">Nucleotidyltransferase</keyword>
<dbReference type="EMBL" id="VUJU01000759">
    <property type="protein sequence ID" value="KAF0768507.1"/>
    <property type="molecule type" value="Genomic_DNA"/>
</dbReference>
<organism evidence="1 2">
    <name type="scientific">Aphis craccivora</name>
    <name type="common">Cowpea aphid</name>
    <dbReference type="NCBI Taxonomy" id="307492"/>
    <lineage>
        <taxon>Eukaryota</taxon>
        <taxon>Metazoa</taxon>
        <taxon>Ecdysozoa</taxon>
        <taxon>Arthropoda</taxon>
        <taxon>Hexapoda</taxon>
        <taxon>Insecta</taxon>
        <taxon>Pterygota</taxon>
        <taxon>Neoptera</taxon>
        <taxon>Paraneoptera</taxon>
        <taxon>Hemiptera</taxon>
        <taxon>Sternorrhyncha</taxon>
        <taxon>Aphidomorpha</taxon>
        <taxon>Aphidoidea</taxon>
        <taxon>Aphididae</taxon>
        <taxon>Aphidini</taxon>
        <taxon>Aphis</taxon>
        <taxon>Aphis</taxon>
    </lineage>
</organism>
<gene>
    <name evidence="1" type="ORF">FWK35_00003454</name>
</gene>
<evidence type="ECO:0000313" key="1">
    <source>
        <dbReference type="EMBL" id="KAF0768507.1"/>
    </source>
</evidence>
<dbReference type="GO" id="GO:0003964">
    <property type="term" value="F:RNA-directed DNA polymerase activity"/>
    <property type="evidence" value="ECO:0007669"/>
    <property type="project" value="UniProtKB-KW"/>
</dbReference>
<sequence>MLLHRLECPRDHLSPLLFSLFVNNDSHVLHHSKLLCFANDMKIYMRINNQDDCDKLLSDLGHFVEYFNLLRLSLKIPKCKVMTFIRKQSPIVHSYNLIGTILLREDNNVIDLGFKFSSSLDPRAHIYMICSKTLKTLIILCPSETHFGIRFTNLGPAYGKWFLLARKSPTLFLTRLYSSLKVPKLSARTPINYMKNKSLRRIMSIANEDPSLLIYLLLYFGIAR</sequence>
<name>A0A6G0ZCW9_APHCR</name>
<accession>A0A6G0ZCW9</accession>
<comment type="caution">
    <text evidence="1">The sequence shown here is derived from an EMBL/GenBank/DDBJ whole genome shotgun (WGS) entry which is preliminary data.</text>
</comment>
<keyword evidence="1" id="KW-0808">Transferase</keyword>
<keyword evidence="2" id="KW-1185">Reference proteome</keyword>
<proteinExistence type="predicted"/>